<evidence type="ECO:0000259" key="3">
    <source>
        <dbReference type="Pfam" id="PF00501"/>
    </source>
</evidence>
<dbReference type="InterPro" id="IPR042099">
    <property type="entry name" value="ANL_N_sf"/>
</dbReference>
<dbReference type="GO" id="GO:0006631">
    <property type="term" value="P:fatty acid metabolic process"/>
    <property type="evidence" value="ECO:0007669"/>
    <property type="project" value="TreeGrafter"/>
</dbReference>
<proteinExistence type="inferred from homology"/>
<dbReference type="Gene3D" id="3.30.300.30">
    <property type="match status" value="1"/>
</dbReference>
<dbReference type="Pfam" id="PF00501">
    <property type="entry name" value="AMP-binding"/>
    <property type="match status" value="1"/>
</dbReference>
<dbReference type="GO" id="GO:0031956">
    <property type="term" value="F:medium-chain fatty acid-CoA ligase activity"/>
    <property type="evidence" value="ECO:0007669"/>
    <property type="project" value="TreeGrafter"/>
</dbReference>
<dbReference type="Pfam" id="PF13193">
    <property type="entry name" value="AMP-binding_C"/>
    <property type="match status" value="1"/>
</dbReference>
<evidence type="ECO:0000259" key="4">
    <source>
        <dbReference type="Pfam" id="PF13193"/>
    </source>
</evidence>
<protein>
    <submittedName>
        <fullName evidence="5">Fatty acid--CoA ligase</fullName>
    </submittedName>
</protein>
<dbReference type="AlphaFoldDB" id="A0A5N5EAD7"/>
<dbReference type="Gene3D" id="3.40.50.12780">
    <property type="entry name" value="N-terminal domain of ligase-like"/>
    <property type="match status" value="1"/>
</dbReference>
<dbReference type="InterPro" id="IPR000873">
    <property type="entry name" value="AMP-dep_synth/lig_dom"/>
</dbReference>
<feature type="domain" description="AMP-dependent synthetase/ligase" evidence="3">
    <location>
        <begin position="2"/>
        <end position="115"/>
    </location>
</feature>
<comment type="caution">
    <text evidence="5">The sequence shown here is derived from an EMBL/GenBank/DDBJ whole genome shotgun (WGS) entry which is preliminary data.</text>
</comment>
<dbReference type="Proteomes" id="UP000325576">
    <property type="component" value="Unassembled WGS sequence"/>
</dbReference>
<dbReference type="InterPro" id="IPR025110">
    <property type="entry name" value="AMP-bd_C"/>
</dbReference>
<reference evidence="5 6" key="1">
    <citation type="journal article" date="2017" name="Poromechanics V (2013)">
        <title>Genomic Characterization of the Arsenic-Tolerant Actinobacterium, &lt;i&gt;Rhodococcus erythropolis&lt;/i&gt; S43.</title>
        <authorList>
            <person name="Retamal-Morales G."/>
            <person name="Mehnert M."/>
            <person name="Schwabe R."/>
            <person name="Tischler D."/>
            <person name="Schloemann M."/>
            <person name="Levican G.J."/>
        </authorList>
    </citation>
    <scope>NUCLEOTIDE SEQUENCE [LARGE SCALE GENOMIC DNA]</scope>
    <source>
        <strain evidence="5 6">S43</strain>
    </source>
</reference>
<organism evidence="5 6">
    <name type="scientific">Rhodococcus erythropolis</name>
    <name type="common">Arthrobacter picolinophilus</name>
    <dbReference type="NCBI Taxonomy" id="1833"/>
    <lineage>
        <taxon>Bacteria</taxon>
        <taxon>Bacillati</taxon>
        <taxon>Actinomycetota</taxon>
        <taxon>Actinomycetes</taxon>
        <taxon>Mycobacteriales</taxon>
        <taxon>Nocardiaceae</taxon>
        <taxon>Rhodococcus</taxon>
        <taxon>Rhodococcus erythropolis group</taxon>
    </lineage>
</organism>
<accession>A0A5N5EAD7</accession>
<dbReference type="CDD" id="cd04433">
    <property type="entry name" value="AFD_class_I"/>
    <property type="match status" value="1"/>
</dbReference>
<evidence type="ECO:0000256" key="1">
    <source>
        <dbReference type="ARBA" id="ARBA00006432"/>
    </source>
</evidence>
<name>A0A5N5EAD7_RHOER</name>
<dbReference type="PANTHER" id="PTHR43201:SF5">
    <property type="entry name" value="MEDIUM-CHAIN ACYL-COA LIGASE ACSF2, MITOCHONDRIAL"/>
    <property type="match status" value="1"/>
</dbReference>
<gene>
    <name evidence="5" type="ORF">BS297_00730</name>
</gene>
<evidence type="ECO:0000313" key="5">
    <source>
        <dbReference type="EMBL" id="KAB2587316.1"/>
    </source>
</evidence>
<evidence type="ECO:0000313" key="6">
    <source>
        <dbReference type="Proteomes" id="UP000325576"/>
    </source>
</evidence>
<dbReference type="SUPFAM" id="SSF56801">
    <property type="entry name" value="Acetyl-CoA synthetase-like"/>
    <property type="match status" value="1"/>
</dbReference>
<sequence length="250" mass="26993">MATRLLEHGSLEKYDLTSLSAFALASAPSSPALQDRLRARLPFAQHTLVDSYGLTESSTGISVATPPELAAFPGTLGRPIIGVSVEVRDPFGVAVPDGEEGEICARSPYVMSGYWNDETATAAAIGPDRWLRTGDFGVLEDGRLRLTGRRSDLILRGGENVYPLEIEQCIDEHPAVLECAVIGIDSADLGQEVAAVVVLRSERAATEEELRDYVAERLAYFKVPVKWKLSTTPLPRNATGKTIRAKVAIS</sequence>
<keyword evidence="2 5" id="KW-0436">Ligase</keyword>
<evidence type="ECO:0000256" key="2">
    <source>
        <dbReference type="ARBA" id="ARBA00022598"/>
    </source>
</evidence>
<dbReference type="PANTHER" id="PTHR43201">
    <property type="entry name" value="ACYL-COA SYNTHETASE"/>
    <property type="match status" value="1"/>
</dbReference>
<comment type="similarity">
    <text evidence="1">Belongs to the ATP-dependent AMP-binding enzyme family.</text>
</comment>
<feature type="non-terminal residue" evidence="5">
    <location>
        <position position="1"/>
    </location>
</feature>
<dbReference type="EMBL" id="MRBO01000018">
    <property type="protein sequence ID" value="KAB2587316.1"/>
    <property type="molecule type" value="Genomic_DNA"/>
</dbReference>
<feature type="domain" description="AMP-binding enzyme C-terminal" evidence="4">
    <location>
        <begin position="165"/>
        <end position="241"/>
    </location>
</feature>
<dbReference type="InterPro" id="IPR045851">
    <property type="entry name" value="AMP-bd_C_sf"/>
</dbReference>